<dbReference type="Proteomes" id="UP001595824">
    <property type="component" value="Unassembled WGS sequence"/>
</dbReference>
<sequence length="130" mass="13479">MTDPVPPTGDGEEPPATPTPVPDEGGVTLPPTGGTTPPPVVVPGGDYQQGVDAIYGELNNEVNRPRWSPQADQLAALVTETFNAVLPIAYEMADSPTSREQARSAVAQLLANEFGKTVIGALEAAATEDQ</sequence>
<dbReference type="EMBL" id="JBHSDP010000011">
    <property type="protein sequence ID" value="MFC4328264.1"/>
    <property type="molecule type" value="Genomic_DNA"/>
</dbReference>
<accession>A0ABV8TCJ8</accession>
<comment type="caution">
    <text evidence="2">The sequence shown here is derived from an EMBL/GenBank/DDBJ whole genome shotgun (WGS) entry which is preliminary data.</text>
</comment>
<name>A0ABV8TCJ8_9ACTN</name>
<gene>
    <name evidence="2" type="ORF">ACFPC0_10550</name>
</gene>
<keyword evidence="3" id="KW-1185">Reference proteome</keyword>
<evidence type="ECO:0000313" key="3">
    <source>
        <dbReference type="Proteomes" id="UP001595824"/>
    </source>
</evidence>
<proteinExistence type="predicted"/>
<organism evidence="2 3">
    <name type="scientific">Streptomyces andamanensis</name>
    <dbReference type="NCBI Taxonomy" id="1565035"/>
    <lineage>
        <taxon>Bacteria</taxon>
        <taxon>Bacillati</taxon>
        <taxon>Actinomycetota</taxon>
        <taxon>Actinomycetes</taxon>
        <taxon>Kitasatosporales</taxon>
        <taxon>Streptomycetaceae</taxon>
        <taxon>Streptomyces</taxon>
    </lineage>
</organism>
<feature type="region of interest" description="Disordered" evidence="1">
    <location>
        <begin position="1"/>
        <end position="47"/>
    </location>
</feature>
<dbReference type="RefSeq" id="WP_381738397.1">
    <property type="nucleotide sequence ID" value="NZ_JBHSDP010000011.1"/>
</dbReference>
<reference evidence="3" key="1">
    <citation type="journal article" date="2019" name="Int. J. Syst. Evol. Microbiol.">
        <title>The Global Catalogue of Microorganisms (GCM) 10K type strain sequencing project: providing services to taxonomists for standard genome sequencing and annotation.</title>
        <authorList>
            <consortium name="The Broad Institute Genomics Platform"/>
            <consortium name="The Broad Institute Genome Sequencing Center for Infectious Disease"/>
            <person name="Wu L."/>
            <person name="Ma J."/>
        </authorList>
    </citation>
    <scope>NUCLEOTIDE SEQUENCE [LARGE SCALE GENOMIC DNA]</scope>
    <source>
        <strain evidence="3">PCU 347</strain>
    </source>
</reference>
<evidence type="ECO:0000313" key="2">
    <source>
        <dbReference type="EMBL" id="MFC4328264.1"/>
    </source>
</evidence>
<evidence type="ECO:0000256" key="1">
    <source>
        <dbReference type="SAM" id="MobiDB-lite"/>
    </source>
</evidence>
<feature type="compositionally biased region" description="Low complexity" evidence="1">
    <location>
        <begin position="25"/>
        <end position="35"/>
    </location>
</feature>
<protein>
    <submittedName>
        <fullName evidence="2">Uncharacterized protein</fullName>
    </submittedName>
</protein>